<dbReference type="Gene3D" id="3.40.50.2300">
    <property type="match status" value="2"/>
</dbReference>
<keyword evidence="4" id="KW-0804">Transcription</keyword>
<dbReference type="CDD" id="cd06291">
    <property type="entry name" value="PBP1_Qymf-like"/>
    <property type="match status" value="1"/>
</dbReference>
<feature type="domain" description="HTH lacI-type" evidence="5">
    <location>
        <begin position="8"/>
        <end position="62"/>
    </location>
</feature>
<dbReference type="PRINTS" id="PR00036">
    <property type="entry name" value="HTHLACI"/>
</dbReference>
<dbReference type="PANTHER" id="PTHR30146">
    <property type="entry name" value="LACI-RELATED TRANSCRIPTIONAL REPRESSOR"/>
    <property type="match status" value="1"/>
</dbReference>
<dbReference type="Pfam" id="PF00532">
    <property type="entry name" value="Peripla_BP_1"/>
    <property type="match status" value="1"/>
</dbReference>
<protein>
    <submittedName>
        <fullName evidence="7">LacI family transcriptional regulator</fullName>
    </submittedName>
</protein>
<evidence type="ECO:0000256" key="1">
    <source>
        <dbReference type="ARBA" id="ARBA00022491"/>
    </source>
</evidence>
<keyword evidence="1" id="KW-0678">Repressor</keyword>
<organism evidence="7 8">
    <name type="scientific">Streptococcus mitis</name>
    <dbReference type="NCBI Taxonomy" id="28037"/>
    <lineage>
        <taxon>Bacteria</taxon>
        <taxon>Bacillati</taxon>
        <taxon>Bacillota</taxon>
        <taxon>Bacilli</taxon>
        <taxon>Lactobacillales</taxon>
        <taxon>Streptococcaceae</taxon>
        <taxon>Streptococcus</taxon>
        <taxon>Streptococcus mitis group</taxon>
    </lineage>
</organism>
<evidence type="ECO:0000256" key="3">
    <source>
        <dbReference type="ARBA" id="ARBA00023125"/>
    </source>
</evidence>
<dbReference type="Pfam" id="PF00356">
    <property type="entry name" value="LacI"/>
    <property type="match status" value="1"/>
</dbReference>
<dbReference type="Gene3D" id="1.10.260.40">
    <property type="entry name" value="lambda repressor-like DNA-binding domains"/>
    <property type="match status" value="1"/>
</dbReference>
<dbReference type="Proteomes" id="UP000516106">
    <property type="component" value="Chromosome"/>
</dbReference>
<dbReference type="InterPro" id="IPR001761">
    <property type="entry name" value="Peripla_BP/Lac1_sug-bd_dom"/>
</dbReference>
<reference evidence="8" key="1">
    <citation type="submission" date="2020-08" db="EMBL/GenBank/DDBJ databases">
        <title>Complete genome sequence of Streptococcus mitis strain Nm-65.</title>
        <authorList>
            <person name="Tabata A."/>
            <person name="Ohkuni H."/>
            <person name="Nagamune H."/>
        </authorList>
    </citation>
    <scope>NUCLEOTIDE SEQUENCE [LARGE SCALE GENOMIC DNA]</scope>
    <source>
        <strain evidence="8">Nm-65</strain>
    </source>
</reference>
<feature type="domain" description="HTH cro/C1-type" evidence="6">
    <location>
        <begin position="4"/>
        <end position="52"/>
    </location>
</feature>
<evidence type="ECO:0000313" key="7">
    <source>
        <dbReference type="EMBL" id="BCJ10123.1"/>
    </source>
</evidence>
<evidence type="ECO:0000259" key="5">
    <source>
        <dbReference type="PROSITE" id="PS50932"/>
    </source>
</evidence>
<evidence type="ECO:0000256" key="4">
    <source>
        <dbReference type="ARBA" id="ARBA00023163"/>
    </source>
</evidence>
<proteinExistence type="predicted"/>
<sequence length="344" mass="39636">MVEQRKSITMKDVALEAGVSVGTVSRVINKEKGIKEVTLRKVQRAIKTLDYIPDNYARGMKKNRTETIALIIPSIWHPFFSEFAYHVEKELLKYNYKLFICNADSDSQNEIEYIEMLKQNKVDGIIGITYSDIDKYILSDLPFVSIDRHFSENVCYVTSANYKGGQTAAEELVRRDNKHLAFIGSINMYENETILRSKGFREKAKELGVDVYNFEMKEPLINPEDQIRVFLQSHKEIDGIFTINDMMALRVISVMKELGKIAPYDYQIIGFDGLKTSVDQSYLVSTIVQDIGMMAKESVAMILKMINREEILEKRIVIPTYFWGDKTTKKFKKRLTINESAVII</sequence>
<keyword evidence="2" id="KW-0805">Transcription regulation</keyword>
<dbReference type="SMART" id="SM00354">
    <property type="entry name" value="HTH_LACI"/>
    <property type="match status" value="1"/>
</dbReference>
<evidence type="ECO:0000313" key="8">
    <source>
        <dbReference type="Proteomes" id="UP000516106"/>
    </source>
</evidence>
<dbReference type="InterPro" id="IPR001387">
    <property type="entry name" value="Cro/C1-type_HTH"/>
</dbReference>
<dbReference type="PROSITE" id="PS50932">
    <property type="entry name" value="HTH_LACI_2"/>
    <property type="match status" value="1"/>
</dbReference>
<keyword evidence="3" id="KW-0238">DNA-binding</keyword>
<dbReference type="SUPFAM" id="SSF47413">
    <property type="entry name" value="lambda repressor-like DNA-binding domains"/>
    <property type="match status" value="1"/>
</dbReference>
<dbReference type="PROSITE" id="PS00356">
    <property type="entry name" value="HTH_LACI_1"/>
    <property type="match status" value="1"/>
</dbReference>
<dbReference type="AlphaFoldDB" id="A0A7G1IUV6"/>
<dbReference type="GO" id="GO:0000976">
    <property type="term" value="F:transcription cis-regulatory region binding"/>
    <property type="evidence" value="ECO:0007669"/>
    <property type="project" value="TreeGrafter"/>
</dbReference>
<dbReference type="InterPro" id="IPR010982">
    <property type="entry name" value="Lambda_DNA-bd_dom_sf"/>
</dbReference>
<dbReference type="GO" id="GO:0003700">
    <property type="term" value="F:DNA-binding transcription factor activity"/>
    <property type="evidence" value="ECO:0007669"/>
    <property type="project" value="TreeGrafter"/>
</dbReference>
<dbReference type="CDD" id="cd01392">
    <property type="entry name" value="HTH_LacI"/>
    <property type="match status" value="1"/>
</dbReference>
<dbReference type="EMBL" id="AP023349">
    <property type="protein sequence ID" value="BCJ10123.1"/>
    <property type="molecule type" value="Genomic_DNA"/>
</dbReference>
<accession>A0A7G1IUV6</accession>
<evidence type="ECO:0000256" key="2">
    <source>
        <dbReference type="ARBA" id="ARBA00023015"/>
    </source>
</evidence>
<dbReference type="PROSITE" id="PS50943">
    <property type="entry name" value="HTH_CROC1"/>
    <property type="match status" value="1"/>
</dbReference>
<dbReference type="InterPro" id="IPR000843">
    <property type="entry name" value="HTH_LacI"/>
</dbReference>
<dbReference type="InterPro" id="IPR028082">
    <property type="entry name" value="Peripla_BP_I"/>
</dbReference>
<gene>
    <name evidence="7" type="primary">scrR</name>
    <name evidence="7" type="ORF">SMNM65_05550</name>
</gene>
<dbReference type="PANTHER" id="PTHR30146:SF95">
    <property type="entry name" value="RIBOSE OPERON REPRESSOR"/>
    <property type="match status" value="1"/>
</dbReference>
<name>A0A7G1IUV6_STRMT</name>
<evidence type="ECO:0000259" key="6">
    <source>
        <dbReference type="PROSITE" id="PS50943"/>
    </source>
</evidence>
<dbReference type="SUPFAM" id="SSF53822">
    <property type="entry name" value="Periplasmic binding protein-like I"/>
    <property type="match status" value="1"/>
</dbReference>